<feature type="signal peptide" evidence="1">
    <location>
        <begin position="1"/>
        <end position="26"/>
    </location>
</feature>
<name>A0A6A3GNT0_9STRA</name>
<evidence type="ECO:0008006" key="4">
    <source>
        <dbReference type="Google" id="ProtNLM"/>
    </source>
</evidence>
<accession>A0A6A3GNT0</accession>
<evidence type="ECO:0000313" key="3">
    <source>
        <dbReference type="Proteomes" id="UP000435112"/>
    </source>
</evidence>
<proteinExistence type="predicted"/>
<dbReference type="AlphaFoldDB" id="A0A6A3GNT0"/>
<feature type="chain" id="PRO_5025516993" description="Secreted protein" evidence="1">
    <location>
        <begin position="27"/>
        <end position="69"/>
    </location>
</feature>
<reference evidence="2 3" key="1">
    <citation type="submission" date="2018-09" db="EMBL/GenBank/DDBJ databases">
        <title>Genomic investigation of the strawberry pathogen Phytophthora fragariae indicates pathogenicity is determined by transcriptional variation in three key races.</title>
        <authorList>
            <person name="Adams T.M."/>
            <person name="Armitage A.D."/>
            <person name="Sobczyk M.K."/>
            <person name="Bates H.J."/>
            <person name="Dunwell J.M."/>
            <person name="Nellist C.F."/>
            <person name="Harrison R.J."/>
        </authorList>
    </citation>
    <scope>NUCLEOTIDE SEQUENCE [LARGE SCALE GENOMIC DNA]</scope>
    <source>
        <strain evidence="2 3">SCRP324</strain>
    </source>
</reference>
<evidence type="ECO:0000256" key="1">
    <source>
        <dbReference type="SAM" id="SignalP"/>
    </source>
</evidence>
<dbReference type="Proteomes" id="UP000435112">
    <property type="component" value="Unassembled WGS sequence"/>
</dbReference>
<keyword evidence="1" id="KW-0732">Signal</keyword>
<organism evidence="2 3">
    <name type="scientific">Phytophthora rubi</name>
    <dbReference type="NCBI Taxonomy" id="129364"/>
    <lineage>
        <taxon>Eukaryota</taxon>
        <taxon>Sar</taxon>
        <taxon>Stramenopiles</taxon>
        <taxon>Oomycota</taxon>
        <taxon>Peronosporomycetes</taxon>
        <taxon>Peronosporales</taxon>
        <taxon>Peronosporaceae</taxon>
        <taxon>Phytophthora</taxon>
    </lineage>
</organism>
<dbReference type="EMBL" id="QXFU01007138">
    <property type="protein sequence ID" value="KAE8959173.1"/>
    <property type="molecule type" value="Genomic_DNA"/>
</dbReference>
<sequence length="69" mass="7907">MIAIAHRHNFGTVWCLLTFGANGTSTEHAARPVRWIRRSCREQACIRLNFLHVNIALFASRIQGVSHHR</sequence>
<gene>
    <name evidence="2" type="ORF">PR002_g30618</name>
</gene>
<comment type="caution">
    <text evidence="2">The sequence shown here is derived from an EMBL/GenBank/DDBJ whole genome shotgun (WGS) entry which is preliminary data.</text>
</comment>
<protein>
    <recommendedName>
        <fullName evidence="4">Secreted protein</fullName>
    </recommendedName>
</protein>
<evidence type="ECO:0000313" key="2">
    <source>
        <dbReference type="EMBL" id="KAE8959173.1"/>
    </source>
</evidence>